<evidence type="ECO:0000256" key="5">
    <source>
        <dbReference type="RuleBase" id="RU003693"/>
    </source>
</evidence>
<keyword evidence="4 5" id="KW-0663">Pyridoxal phosphate</keyword>
<evidence type="ECO:0000256" key="2">
    <source>
        <dbReference type="ARBA" id="ARBA00022576"/>
    </source>
</evidence>
<name>C7DHJ8_MICA2</name>
<evidence type="ECO:0000313" key="8">
    <source>
        <dbReference type="Proteomes" id="UP000332487"/>
    </source>
</evidence>
<protein>
    <submittedName>
        <fullName evidence="7">Aminotransferase class I and II</fullName>
    </submittedName>
</protein>
<dbReference type="PANTHER" id="PTHR42885">
    <property type="entry name" value="HISTIDINOL-PHOSPHATE AMINOTRANSFERASE-RELATED"/>
    <property type="match status" value="1"/>
</dbReference>
<dbReference type="PANTHER" id="PTHR42885:SF2">
    <property type="entry name" value="HISTIDINOL-PHOSPHATE AMINOTRANSFERASE"/>
    <property type="match status" value="1"/>
</dbReference>
<sequence>MNFIMATKKNKTADGLRLDYSGGGYPPAPSVSKAVRDALPKLNLYPYEWYDELRSAIASYSGVRKENVLPTNGGDEAIGIITSIFGKRSLIPAPTYGQYEYIARAYGYSIRLKDCMPDGYNYKVAYTNSDLRWATLTWICNPNNPTGNIVPREDIEDFLHETGGLLVVDEAHYEFCGKTVVDMVERYDNLAVIRTFSKAFGIAGLRLGYIIANERLVERLNSSKQEFNVSRVSRDAGIAALRSLPYYRRQIRRTIAERDLTERFCRSLGIFAFESNGRFILLRFSSRKELYRVHRSLKADGITTFVSGDSEFSGLRGPYMRIAAGSSMQMRRFRKAIRKVIIKKPVYSANKK</sequence>
<reference evidence="7 8" key="2">
    <citation type="journal article" date="2010" name="Proc. Natl. Acad. Sci. U.S.A.">
        <title>Enigmatic, ultrasmall, uncultivated Archaea.</title>
        <authorList>
            <person name="Baker B.J."/>
            <person name="Comolli L.R."/>
            <person name="Dick G.J."/>
            <person name="Hauser L.J."/>
            <person name="Hyatt D."/>
            <person name="Dill B.D."/>
            <person name="Land M.L."/>
            <person name="Verberkmoes N.C."/>
            <person name="Hettich R.L."/>
            <person name="Banfield J.F."/>
        </authorList>
    </citation>
    <scope>NUCLEOTIDE SEQUENCE [LARGE SCALE GENOMIC DNA]</scope>
    <source>
        <strain evidence="7">ARMAN-2</strain>
    </source>
</reference>
<feature type="domain" description="Aminotransferase class I/classII large" evidence="6">
    <location>
        <begin position="24"/>
        <end position="302"/>
    </location>
</feature>
<dbReference type="InterPro" id="IPR004839">
    <property type="entry name" value="Aminotransferase_I/II_large"/>
</dbReference>
<accession>C7DHJ8</accession>
<comment type="cofactor">
    <cofactor evidence="1 5">
        <name>pyridoxal 5'-phosphate</name>
        <dbReference type="ChEBI" id="CHEBI:597326"/>
    </cofactor>
</comment>
<dbReference type="SUPFAM" id="SSF53383">
    <property type="entry name" value="PLP-dependent transferases"/>
    <property type="match status" value="1"/>
</dbReference>
<evidence type="ECO:0000256" key="3">
    <source>
        <dbReference type="ARBA" id="ARBA00022679"/>
    </source>
</evidence>
<dbReference type="EMBL" id="GG697240">
    <property type="protein sequence ID" value="EET90100.1"/>
    <property type="molecule type" value="Genomic_DNA"/>
</dbReference>
<organism evidence="7 8">
    <name type="scientific">Candidatus Micrarchaeum acidiphilum ARMAN-2</name>
    <dbReference type="NCBI Taxonomy" id="425595"/>
    <lineage>
        <taxon>Archaea</taxon>
        <taxon>Candidatus Micrarchaeota</taxon>
        <taxon>Candidatus Micrarchaeia</taxon>
        <taxon>Candidatus Micrarchaeales</taxon>
        <taxon>Candidatus Micrarchaeaceae</taxon>
        <taxon>Candidatus Micrarchaeum</taxon>
    </lineage>
</organism>
<dbReference type="InterPro" id="IPR001917">
    <property type="entry name" value="Aminotrans_II_pyridoxalP_BS"/>
</dbReference>
<evidence type="ECO:0000313" key="7">
    <source>
        <dbReference type="EMBL" id="EET90100.1"/>
    </source>
</evidence>
<comment type="similarity">
    <text evidence="5">Belongs to the class-II pyridoxal-phosphate-dependent aminotransferase family.</text>
</comment>
<dbReference type="Gene3D" id="3.90.1150.10">
    <property type="entry name" value="Aspartate Aminotransferase, domain 1"/>
    <property type="match status" value="1"/>
</dbReference>
<keyword evidence="2 7" id="KW-0032">Aminotransferase</keyword>
<dbReference type="InterPro" id="IPR015424">
    <property type="entry name" value="PyrdxlP-dep_Trfase"/>
</dbReference>
<evidence type="ECO:0000256" key="4">
    <source>
        <dbReference type="ARBA" id="ARBA00022898"/>
    </source>
</evidence>
<evidence type="ECO:0000259" key="6">
    <source>
        <dbReference type="Pfam" id="PF00155"/>
    </source>
</evidence>
<proteinExistence type="inferred from homology"/>
<dbReference type="CDD" id="cd00609">
    <property type="entry name" value="AAT_like"/>
    <property type="match status" value="1"/>
</dbReference>
<gene>
    <name evidence="7" type="ORF">UNLARM2_0541</name>
</gene>
<reference evidence="7 8" key="1">
    <citation type="journal article" date="2009" name="Genome Biol.">
        <title>Community-wide analysis of microbial genome sequence signatures.</title>
        <authorList>
            <person name="Dick G.J."/>
            <person name="Andersson A.F."/>
            <person name="Baker B.J."/>
            <person name="Simmons S.L."/>
            <person name="Thomas B.C."/>
            <person name="Yelton A.P."/>
            <person name="Banfield J.F."/>
        </authorList>
    </citation>
    <scope>NUCLEOTIDE SEQUENCE [LARGE SCALE GENOMIC DNA]</scope>
    <source>
        <strain evidence="7">ARMAN-2</strain>
    </source>
</reference>
<dbReference type="Pfam" id="PF00155">
    <property type="entry name" value="Aminotran_1_2"/>
    <property type="match status" value="1"/>
</dbReference>
<dbReference type="InterPro" id="IPR015421">
    <property type="entry name" value="PyrdxlP-dep_Trfase_major"/>
</dbReference>
<keyword evidence="3" id="KW-0808">Transferase</keyword>
<evidence type="ECO:0000256" key="1">
    <source>
        <dbReference type="ARBA" id="ARBA00001933"/>
    </source>
</evidence>
<dbReference type="PROSITE" id="PS00599">
    <property type="entry name" value="AA_TRANSFER_CLASS_2"/>
    <property type="match status" value="1"/>
</dbReference>
<keyword evidence="8" id="KW-1185">Reference proteome</keyword>
<dbReference type="Gene3D" id="3.40.640.10">
    <property type="entry name" value="Type I PLP-dependent aspartate aminotransferase-like (Major domain)"/>
    <property type="match status" value="1"/>
</dbReference>
<dbReference type="Proteomes" id="UP000332487">
    <property type="component" value="Unassembled WGS sequence"/>
</dbReference>
<dbReference type="InterPro" id="IPR015422">
    <property type="entry name" value="PyrdxlP-dep_Trfase_small"/>
</dbReference>
<dbReference type="GO" id="GO:0030170">
    <property type="term" value="F:pyridoxal phosphate binding"/>
    <property type="evidence" value="ECO:0007669"/>
    <property type="project" value="InterPro"/>
</dbReference>
<dbReference type="AlphaFoldDB" id="C7DHJ8"/>
<dbReference type="GO" id="GO:0008483">
    <property type="term" value="F:transaminase activity"/>
    <property type="evidence" value="ECO:0007669"/>
    <property type="project" value="UniProtKB-KW"/>
</dbReference>